<keyword evidence="1" id="KW-0812">Transmembrane</keyword>
<keyword evidence="1" id="KW-1133">Transmembrane helix</keyword>
<evidence type="ECO:0000313" key="3">
    <source>
        <dbReference type="EMBL" id="KAK0707746.1"/>
    </source>
</evidence>
<evidence type="ECO:0000259" key="2">
    <source>
        <dbReference type="Pfam" id="PF20684"/>
    </source>
</evidence>
<proteinExistence type="predicted"/>
<dbReference type="Pfam" id="PF20684">
    <property type="entry name" value="Fung_rhodopsin"/>
    <property type="match status" value="1"/>
</dbReference>
<dbReference type="AlphaFoldDB" id="A0AA40A1Y3"/>
<dbReference type="Proteomes" id="UP001172102">
    <property type="component" value="Unassembled WGS sequence"/>
</dbReference>
<keyword evidence="4" id="KW-1185">Reference proteome</keyword>
<comment type="caution">
    <text evidence="3">The sequence shown here is derived from an EMBL/GenBank/DDBJ whole genome shotgun (WGS) entry which is preliminary data.</text>
</comment>
<name>A0AA40A1Y3_9PEZI</name>
<feature type="transmembrane region" description="Helical" evidence="1">
    <location>
        <begin position="30"/>
        <end position="55"/>
    </location>
</feature>
<dbReference type="InterPro" id="IPR049326">
    <property type="entry name" value="Rhodopsin_dom_fungi"/>
</dbReference>
<reference evidence="3" key="1">
    <citation type="submission" date="2023-06" db="EMBL/GenBank/DDBJ databases">
        <title>Genome-scale phylogeny and comparative genomics of the fungal order Sordariales.</title>
        <authorList>
            <consortium name="Lawrence Berkeley National Laboratory"/>
            <person name="Hensen N."/>
            <person name="Bonometti L."/>
            <person name="Westerberg I."/>
            <person name="Brannstrom I.O."/>
            <person name="Guillou S."/>
            <person name="Cros-Aarteil S."/>
            <person name="Calhoun S."/>
            <person name="Haridas S."/>
            <person name="Kuo A."/>
            <person name="Mondo S."/>
            <person name="Pangilinan J."/>
            <person name="Riley R."/>
            <person name="Labutti K."/>
            <person name="Andreopoulos B."/>
            <person name="Lipzen A."/>
            <person name="Chen C."/>
            <person name="Yanf M."/>
            <person name="Daum C."/>
            <person name="Ng V."/>
            <person name="Clum A."/>
            <person name="Steindorff A."/>
            <person name="Ohm R."/>
            <person name="Martin F."/>
            <person name="Silar P."/>
            <person name="Natvig D."/>
            <person name="Lalanne C."/>
            <person name="Gautier V."/>
            <person name="Ament-Velasquez S.L."/>
            <person name="Kruys A."/>
            <person name="Hutchinson M.I."/>
            <person name="Powell A.J."/>
            <person name="Barry K."/>
            <person name="Miller A.N."/>
            <person name="Grigoriev I.V."/>
            <person name="Debuchy R."/>
            <person name="Gladieux P."/>
            <person name="Thoren M.H."/>
            <person name="Johannesson H."/>
        </authorList>
    </citation>
    <scope>NUCLEOTIDE SEQUENCE</scope>
    <source>
        <strain evidence="3">SMH4607-1</strain>
    </source>
</reference>
<feature type="domain" description="Rhodopsin" evidence="2">
    <location>
        <begin position="10"/>
        <end position="72"/>
    </location>
</feature>
<protein>
    <recommendedName>
        <fullName evidence="2">Rhodopsin domain-containing protein</fullName>
    </recommendedName>
</protein>
<organism evidence="3 4">
    <name type="scientific">Lasiosphaeris hirsuta</name>
    <dbReference type="NCBI Taxonomy" id="260670"/>
    <lineage>
        <taxon>Eukaryota</taxon>
        <taxon>Fungi</taxon>
        <taxon>Dikarya</taxon>
        <taxon>Ascomycota</taxon>
        <taxon>Pezizomycotina</taxon>
        <taxon>Sordariomycetes</taxon>
        <taxon>Sordariomycetidae</taxon>
        <taxon>Sordariales</taxon>
        <taxon>Lasiosphaeriaceae</taxon>
        <taxon>Lasiosphaeris</taxon>
    </lineage>
</organism>
<keyword evidence="1" id="KW-0472">Membrane</keyword>
<sequence length="93" mass="10575">MLTRTAFTITAASWSKTSFAVTMLRLGSGWVKWAVWFIMVTMNIAMGLNAMMIGFTSCTPVQKSWSADIEGHLLAPHRHYRAWLCLRRILGRL</sequence>
<dbReference type="EMBL" id="JAUKUA010000006">
    <property type="protein sequence ID" value="KAK0707746.1"/>
    <property type="molecule type" value="Genomic_DNA"/>
</dbReference>
<evidence type="ECO:0000313" key="4">
    <source>
        <dbReference type="Proteomes" id="UP001172102"/>
    </source>
</evidence>
<accession>A0AA40A1Y3</accession>
<gene>
    <name evidence="3" type="ORF">B0H67DRAFT_321675</name>
</gene>
<evidence type="ECO:0000256" key="1">
    <source>
        <dbReference type="SAM" id="Phobius"/>
    </source>
</evidence>